<feature type="domain" description="Adenosine deaminase" evidence="6">
    <location>
        <begin position="11"/>
        <end position="331"/>
    </location>
</feature>
<comment type="cofactor">
    <cofactor evidence="1">
        <name>Zn(2+)</name>
        <dbReference type="ChEBI" id="CHEBI:29105"/>
    </cofactor>
</comment>
<dbReference type="PANTHER" id="PTHR43114">
    <property type="entry name" value="ADENINE DEAMINASE"/>
    <property type="match status" value="1"/>
</dbReference>
<proteinExistence type="inferred from homology"/>
<dbReference type="EMBL" id="JBHSLD010000001">
    <property type="protein sequence ID" value="MFC5379417.1"/>
    <property type="molecule type" value="Genomic_DNA"/>
</dbReference>
<sequence>MTDEELVDALPKHELHVHLEGSMPPETLLALRHRHGLHTLPGDLDGIRDLYEFRDFDHFIRTYLAVVQALREEEDFELLARSALGLLADQVVRYAEVTWTPVLHADRGVPVEAVFAGLEAGRLAVEAEGGPVVRWVTDLPGHLGPDAAERTLDLVLGLGGGTPPPSVVGFGLGGPEVDRAPFAAAFARARAAGLRSLPHAGEVTGPESVRAALDHLGAERLGHGIAVAQDAALMAEVAERGVVVEVCPTSNLRTRVVASYEEHPLRRMLDAGVAVTINSDDPPMFGTTLREEHLVALRHLGLGPAELLACARTAATAGSAPPAVVERTLADLDALEAVAVRR</sequence>
<dbReference type="InterPro" id="IPR006330">
    <property type="entry name" value="Ado/ade_deaminase"/>
</dbReference>
<dbReference type="Gene3D" id="3.20.20.140">
    <property type="entry name" value="Metal-dependent hydrolases"/>
    <property type="match status" value="1"/>
</dbReference>
<name>A0ABW0GJ87_9MICO</name>
<dbReference type="Pfam" id="PF00962">
    <property type="entry name" value="A_deaminase"/>
    <property type="match status" value="1"/>
</dbReference>
<dbReference type="SUPFAM" id="SSF51556">
    <property type="entry name" value="Metallo-dependent hydrolases"/>
    <property type="match status" value="1"/>
</dbReference>
<keyword evidence="4 7" id="KW-0378">Hydrolase</keyword>
<organism evidence="7 8">
    <name type="scientific">Aquipuribacter nitratireducens</name>
    <dbReference type="NCBI Taxonomy" id="650104"/>
    <lineage>
        <taxon>Bacteria</taxon>
        <taxon>Bacillati</taxon>
        <taxon>Actinomycetota</taxon>
        <taxon>Actinomycetes</taxon>
        <taxon>Micrococcales</taxon>
        <taxon>Intrasporangiaceae</taxon>
        <taxon>Aquipuribacter</taxon>
    </lineage>
</organism>
<dbReference type="InterPro" id="IPR001365">
    <property type="entry name" value="A_deaminase_dom"/>
</dbReference>
<dbReference type="GO" id="GO:0016787">
    <property type="term" value="F:hydrolase activity"/>
    <property type="evidence" value="ECO:0007669"/>
    <property type="project" value="UniProtKB-KW"/>
</dbReference>
<dbReference type="PANTHER" id="PTHR43114:SF6">
    <property type="entry name" value="ADENINE DEAMINASE"/>
    <property type="match status" value="1"/>
</dbReference>
<protein>
    <submittedName>
        <fullName evidence="7">Adenosine deaminase</fullName>
        <ecNumber evidence="7">3.5.4.4</ecNumber>
    </submittedName>
</protein>
<evidence type="ECO:0000259" key="6">
    <source>
        <dbReference type="Pfam" id="PF00962"/>
    </source>
</evidence>
<evidence type="ECO:0000313" key="7">
    <source>
        <dbReference type="EMBL" id="MFC5379417.1"/>
    </source>
</evidence>
<dbReference type="Proteomes" id="UP001596122">
    <property type="component" value="Unassembled WGS sequence"/>
</dbReference>
<keyword evidence="5" id="KW-0862">Zinc</keyword>
<dbReference type="EC" id="3.5.4.4" evidence="7"/>
<comment type="similarity">
    <text evidence="2">Belongs to the metallo-dependent hydrolases superfamily. Adenosine and AMP deaminases family.</text>
</comment>
<gene>
    <name evidence="7" type="primary">add</name>
    <name evidence="7" type="ORF">ACFPJ6_01305</name>
</gene>
<evidence type="ECO:0000256" key="4">
    <source>
        <dbReference type="ARBA" id="ARBA00022801"/>
    </source>
</evidence>
<accession>A0ABW0GJ87</accession>
<evidence type="ECO:0000256" key="1">
    <source>
        <dbReference type="ARBA" id="ARBA00001947"/>
    </source>
</evidence>
<evidence type="ECO:0000256" key="2">
    <source>
        <dbReference type="ARBA" id="ARBA00006676"/>
    </source>
</evidence>
<dbReference type="NCBIfam" id="TIGR01430">
    <property type="entry name" value="aden_deam"/>
    <property type="match status" value="1"/>
</dbReference>
<reference evidence="8" key="1">
    <citation type="journal article" date="2019" name="Int. J. Syst. Evol. Microbiol.">
        <title>The Global Catalogue of Microorganisms (GCM) 10K type strain sequencing project: providing services to taxonomists for standard genome sequencing and annotation.</title>
        <authorList>
            <consortium name="The Broad Institute Genomics Platform"/>
            <consortium name="The Broad Institute Genome Sequencing Center for Infectious Disease"/>
            <person name="Wu L."/>
            <person name="Ma J."/>
        </authorList>
    </citation>
    <scope>NUCLEOTIDE SEQUENCE [LARGE SCALE GENOMIC DNA]</scope>
    <source>
        <strain evidence="8">CCUG 43114</strain>
    </source>
</reference>
<keyword evidence="3" id="KW-0479">Metal-binding</keyword>
<dbReference type="InterPro" id="IPR032466">
    <property type="entry name" value="Metal_Hydrolase"/>
</dbReference>
<comment type="caution">
    <text evidence="7">The sequence shown here is derived from an EMBL/GenBank/DDBJ whole genome shotgun (WGS) entry which is preliminary data.</text>
</comment>
<evidence type="ECO:0000256" key="5">
    <source>
        <dbReference type="ARBA" id="ARBA00022833"/>
    </source>
</evidence>
<evidence type="ECO:0000313" key="8">
    <source>
        <dbReference type="Proteomes" id="UP001596122"/>
    </source>
</evidence>
<evidence type="ECO:0000256" key="3">
    <source>
        <dbReference type="ARBA" id="ARBA00022723"/>
    </source>
</evidence>
<dbReference type="RefSeq" id="WP_340267377.1">
    <property type="nucleotide sequence ID" value="NZ_JBBEOG010000001.1"/>
</dbReference>
<keyword evidence="8" id="KW-1185">Reference proteome</keyword>